<dbReference type="InterPro" id="IPR013005">
    <property type="entry name" value="Ribosomal_uL4-like"/>
</dbReference>
<dbReference type="AlphaFoldDB" id="A0A9D2AGH6"/>
<evidence type="ECO:0000313" key="6">
    <source>
        <dbReference type="EMBL" id="HIX19340.1"/>
    </source>
</evidence>
<dbReference type="GO" id="GO:0003735">
    <property type="term" value="F:structural constituent of ribosome"/>
    <property type="evidence" value="ECO:0007669"/>
    <property type="project" value="InterPro"/>
</dbReference>
<comment type="subunit">
    <text evidence="5">Part of the 50S ribosomal subunit.</text>
</comment>
<evidence type="ECO:0000256" key="4">
    <source>
        <dbReference type="ARBA" id="ARBA00035244"/>
    </source>
</evidence>
<dbReference type="PANTHER" id="PTHR10746">
    <property type="entry name" value="50S RIBOSOMAL PROTEIN L4"/>
    <property type="match status" value="1"/>
</dbReference>
<dbReference type="SUPFAM" id="SSF52166">
    <property type="entry name" value="Ribosomal protein L4"/>
    <property type="match status" value="1"/>
</dbReference>
<comment type="similarity">
    <text evidence="1 5">Belongs to the universal ribosomal protein uL4 family.</text>
</comment>
<comment type="function">
    <text evidence="5">Forms part of the polypeptide exit tunnel.</text>
</comment>
<dbReference type="Pfam" id="PF00573">
    <property type="entry name" value="Ribosomal_L4"/>
    <property type="match status" value="1"/>
</dbReference>
<dbReference type="GO" id="GO:1990904">
    <property type="term" value="C:ribonucleoprotein complex"/>
    <property type="evidence" value="ECO:0007669"/>
    <property type="project" value="UniProtKB-KW"/>
</dbReference>
<name>A0A9D2AGH6_9BACT</name>
<dbReference type="GO" id="GO:0019843">
    <property type="term" value="F:rRNA binding"/>
    <property type="evidence" value="ECO:0007669"/>
    <property type="project" value="UniProtKB-UniRule"/>
</dbReference>
<evidence type="ECO:0000313" key="7">
    <source>
        <dbReference type="Proteomes" id="UP000823964"/>
    </source>
</evidence>
<keyword evidence="5" id="KW-0699">rRNA-binding</keyword>
<comment type="function">
    <text evidence="5">One of the primary rRNA binding proteins, this protein initially binds near the 5'-end of the 23S rRNA. It is important during the early stages of 50S assembly. It makes multiple contacts with different domains of the 23S rRNA in the assembled 50S subunit and ribosome.</text>
</comment>
<dbReference type="HAMAP" id="MF_01328_B">
    <property type="entry name" value="Ribosomal_uL4_B"/>
    <property type="match status" value="1"/>
</dbReference>
<dbReference type="Gene3D" id="3.40.1370.10">
    <property type="match status" value="1"/>
</dbReference>
<dbReference type="PANTHER" id="PTHR10746:SF6">
    <property type="entry name" value="LARGE RIBOSOMAL SUBUNIT PROTEIN UL4M"/>
    <property type="match status" value="1"/>
</dbReference>
<evidence type="ECO:0000256" key="3">
    <source>
        <dbReference type="ARBA" id="ARBA00023274"/>
    </source>
</evidence>
<sequence length="202" mass="21662">MSATEFTIEAANAANIVTVGPEKGSQAVHDLVTAYRANRRTGSANTKTRAEVAGNNRKMYRQKGTGNARHGDHQSPIFVGGGVVFGPRPRDYSKKVNKSTRKLALRRVLGDIISGGKVVTVPTFSIEDGKTKSFVAAVAQIAEGAKILIVARNFDEETKRAGRNVAGVTLMSADEVNVEQLLDARKVVLVESALETLANRTK</sequence>
<reference evidence="6" key="2">
    <citation type="submission" date="2021-04" db="EMBL/GenBank/DDBJ databases">
        <authorList>
            <person name="Gilroy R."/>
        </authorList>
    </citation>
    <scope>NUCLEOTIDE SEQUENCE</scope>
    <source>
        <strain evidence="6">14975</strain>
    </source>
</reference>
<evidence type="ECO:0000256" key="1">
    <source>
        <dbReference type="ARBA" id="ARBA00010528"/>
    </source>
</evidence>
<accession>A0A9D2AGH6</accession>
<dbReference type="EMBL" id="DXFQ01000030">
    <property type="protein sequence ID" value="HIX19340.1"/>
    <property type="molecule type" value="Genomic_DNA"/>
</dbReference>
<comment type="caution">
    <text evidence="6">The sequence shown here is derived from an EMBL/GenBank/DDBJ whole genome shotgun (WGS) entry which is preliminary data.</text>
</comment>
<dbReference type="NCBIfam" id="TIGR03953">
    <property type="entry name" value="rplD_bact"/>
    <property type="match status" value="1"/>
</dbReference>
<dbReference type="GO" id="GO:0006412">
    <property type="term" value="P:translation"/>
    <property type="evidence" value="ECO:0007669"/>
    <property type="project" value="UniProtKB-UniRule"/>
</dbReference>
<protein>
    <recommendedName>
        <fullName evidence="4 5">Large ribosomal subunit protein uL4</fullName>
    </recommendedName>
</protein>
<gene>
    <name evidence="5 6" type="primary">rplD</name>
    <name evidence="6" type="ORF">H9862_01905</name>
</gene>
<dbReference type="InterPro" id="IPR023574">
    <property type="entry name" value="Ribosomal_uL4_dom_sf"/>
</dbReference>
<keyword evidence="3 5" id="KW-0687">Ribonucleoprotein</keyword>
<dbReference type="InterPro" id="IPR002136">
    <property type="entry name" value="Ribosomal_uL4"/>
</dbReference>
<evidence type="ECO:0000256" key="5">
    <source>
        <dbReference type="HAMAP-Rule" id="MF_01328"/>
    </source>
</evidence>
<organism evidence="6 7">
    <name type="scientific">Candidatus Akkermansia intestinigallinarum</name>
    <dbReference type="NCBI Taxonomy" id="2838431"/>
    <lineage>
        <taxon>Bacteria</taxon>
        <taxon>Pseudomonadati</taxon>
        <taxon>Verrucomicrobiota</taxon>
        <taxon>Verrucomicrobiia</taxon>
        <taxon>Verrucomicrobiales</taxon>
        <taxon>Akkermansiaceae</taxon>
        <taxon>Akkermansia</taxon>
    </lineage>
</organism>
<reference evidence="6" key="1">
    <citation type="journal article" date="2021" name="PeerJ">
        <title>Extensive microbial diversity within the chicken gut microbiome revealed by metagenomics and culture.</title>
        <authorList>
            <person name="Gilroy R."/>
            <person name="Ravi A."/>
            <person name="Getino M."/>
            <person name="Pursley I."/>
            <person name="Horton D.L."/>
            <person name="Alikhan N.F."/>
            <person name="Baker D."/>
            <person name="Gharbi K."/>
            <person name="Hall N."/>
            <person name="Watson M."/>
            <person name="Adriaenssens E.M."/>
            <person name="Foster-Nyarko E."/>
            <person name="Jarju S."/>
            <person name="Secka A."/>
            <person name="Antonio M."/>
            <person name="Oren A."/>
            <person name="Chaudhuri R.R."/>
            <person name="La Ragione R."/>
            <person name="Hildebrand F."/>
            <person name="Pallen M.J."/>
        </authorList>
    </citation>
    <scope>NUCLEOTIDE SEQUENCE</scope>
    <source>
        <strain evidence="6">14975</strain>
    </source>
</reference>
<proteinExistence type="inferred from homology"/>
<dbReference type="Proteomes" id="UP000823964">
    <property type="component" value="Unassembled WGS sequence"/>
</dbReference>
<keyword evidence="2 5" id="KW-0689">Ribosomal protein</keyword>
<keyword evidence="5" id="KW-0694">RNA-binding</keyword>
<dbReference type="GO" id="GO:0005840">
    <property type="term" value="C:ribosome"/>
    <property type="evidence" value="ECO:0007669"/>
    <property type="project" value="UniProtKB-KW"/>
</dbReference>
<evidence type="ECO:0000256" key="2">
    <source>
        <dbReference type="ARBA" id="ARBA00022980"/>
    </source>
</evidence>